<dbReference type="RefSeq" id="WP_273908861.1">
    <property type="nucleotide sequence ID" value="NZ_JAMDGX010000002.1"/>
</dbReference>
<dbReference type="InterPro" id="IPR014031">
    <property type="entry name" value="Ketoacyl_synth_C"/>
</dbReference>
<evidence type="ECO:0000256" key="1">
    <source>
        <dbReference type="ARBA" id="ARBA00005194"/>
    </source>
</evidence>
<dbReference type="Pfam" id="PF22621">
    <property type="entry name" value="CurL-like_PKS_C"/>
    <property type="match status" value="1"/>
</dbReference>
<dbReference type="SMART" id="SM00823">
    <property type="entry name" value="PKS_PP"/>
    <property type="match status" value="1"/>
</dbReference>
<evidence type="ECO:0000259" key="6">
    <source>
        <dbReference type="PROSITE" id="PS52004"/>
    </source>
</evidence>
<keyword evidence="8" id="KW-1185">Reference proteome</keyword>
<name>A0ABT5NY77_9PSED</name>
<evidence type="ECO:0000256" key="4">
    <source>
        <dbReference type="ARBA" id="ARBA00022679"/>
    </source>
</evidence>
<dbReference type="InterPro" id="IPR020841">
    <property type="entry name" value="PKS_Beta-ketoAc_synthase_dom"/>
</dbReference>
<reference evidence="7 8" key="1">
    <citation type="submission" date="2022-05" db="EMBL/GenBank/DDBJ databases">
        <title>Novel Pseudomonas spp. Isolated from a Rainbow Trout Aquaculture Facility.</title>
        <authorList>
            <person name="Testerman T."/>
            <person name="Graf J."/>
        </authorList>
    </citation>
    <scope>NUCLEOTIDE SEQUENCE [LARGE SCALE GENOMIC DNA]</scope>
    <source>
        <strain evidence="7 8">ID681</strain>
    </source>
</reference>
<evidence type="ECO:0000313" key="8">
    <source>
        <dbReference type="Proteomes" id="UP001148203"/>
    </source>
</evidence>
<gene>
    <name evidence="7" type="ORF">M5G11_21105</name>
</gene>
<dbReference type="PROSITE" id="PS52004">
    <property type="entry name" value="KS3_2"/>
    <property type="match status" value="1"/>
</dbReference>
<dbReference type="SUPFAM" id="SSF52151">
    <property type="entry name" value="FabD/lysophospholipase-like"/>
    <property type="match status" value="1"/>
</dbReference>
<proteinExistence type="predicted"/>
<dbReference type="InterPro" id="IPR018201">
    <property type="entry name" value="Ketoacyl_synth_AS"/>
</dbReference>
<dbReference type="Gene3D" id="1.10.1240.100">
    <property type="match status" value="1"/>
</dbReference>
<evidence type="ECO:0000259" key="5">
    <source>
        <dbReference type="PROSITE" id="PS50075"/>
    </source>
</evidence>
<dbReference type="Gene3D" id="1.10.1200.10">
    <property type="entry name" value="ACP-like"/>
    <property type="match status" value="1"/>
</dbReference>
<keyword evidence="4" id="KW-0808">Transferase</keyword>
<dbReference type="SMART" id="SM00825">
    <property type="entry name" value="PKS_KS"/>
    <property type="match status" value="1"/>
</dbReference>
<dbReference type="EMBL" id="JAMDGY010000076">
    <property type="protein sequence ID" value="MDD0993033.1"/>
    <property type="molecule type" value="Genomic_DNA"/>
</dbReference>
<dbReference type="InterPro" id="IPR016039">
    <property type="entry name" value="Thiolase-like"/>
</dbReference>
<sequence length="861" mass="91945">MTQSMENAIAIVGMACRLPLGDTPEALWSALASGQEAVQFYSDEQLLANGVSPEQLADPTYVKAAIPLPRRQHFDARFFGIAPREASLMDPQQRLLLETAYHAFERAGYAPDQCAVETGVFVGADISSYYIRNLLHNAQLGADPVQLLYGNSGNATQIAYKLNLKGPALDINTACSTSLVAIHQACRSLLMYECDMALAGGASVQAADPLGYQYRPDSILSPDGHCRAFDQHACGTVPGQGVALVLLKRLDDALRDADRIEAIICGSAINNDGAGKVGYTAPSVNGQVTVLHRALAMAGVRAEQVGYVECHGTGTALGDPIELTALNEVYGGPERDTTAPCYLGSLKSNLGHLNSAAGAAGLIKAVLCLQHRQLPASLNFTCLTDKVALQGLAVNDRLRTWNPSDQPLRAAVSSFGIGGTNAHVVLQAAPLASATNAVAEGPWLLGLSAKSSDALARKKSQLADFLRDCPAARLEDVCFTSNTGRSEYVYRHALVVGERDACIAQLRHPAPARLAAPAPSDLLLVLRDNPELLVRGHALLTECPVFAQAIHALAPSLPLPLYLDKPTLNPTQLRILRFAVLHALVGVWLGWGLQPRQILCDTLGELVAACHAGCLSLVEAVQLIQEPASEIGERRGSERLSWLSSLDGEPVRSTRVFAADYWQQPRSPDVFLHALDNQARATGRCLLDAAALPWPLPASAACIVTDAASSAMTQLLQAVAELWQRGVPLNLAAVHAVRGQRLVLPGYPFDSVRHWVDAVQAPTHAALAQPEATGTCIDAGSELEHEIASLWCQLLGVERISVTDDFFELGGHSLLATQLNARIHQLFGIQLSLDDLFDHPTVQATVALMLRHEGAALDASL</sequence>
<dbReference type="InterPro" id="IPR050091">
    <property type="entry name" value="PKS_NRPS_Biosynth_Enz"/>
</dbReference>
<dbReference type="PROSITE" id="PS50075">
    <property type="entry name" value="CARRIER"/>
    <property type="match status" value="1"/>
</dbReference>
<dbReference type="InterPro" id="IPR036736">
    <property type="entry name" value="ACP-like_sf"/>
</dbReference>
<dbReference type="InterPro" id="IPR014030">
    <property type="entry name" value="Ketoacyl_synth_N"/>
</dbReference>
<dbReference type="InterPro" id="IPR020806">
    <property type="entry name" value="PKS_PP-bd"/>
</dbReference>
<accession>A0ABT5NY77</accession>
<evidence type="ECO:0000256" key="3">
    <source>
        <dbReference type="ARBA" id="ARBA00022553"/>
    </source>
</evidence>
<feature type="domain" description="Carrier" evidence="5">
    <location>
        <begin position="778"/>
        <end position="853"/>
    </location>
</feature>
<dbReference type="InterPro" id="IPR016035">
    <property type="entry name" value="Acyl_Trfase/lysoPLipase"/>
</dbReference>
<evidence type="ECO:0000313" key="7">
    <source>
        <dbReference type="EMBL" id="MDD0993033.1"/>
    </source>
</evidence>
<protein>
    <submittedName>
        <fullName evidence="7">Phosphopantetheine-binding protein</fullName>
    </submittedName>
</protein>
<comment type="pathway">
    <text evidence="1">Lipid metabolism; fatty acid biosynthesis.</text>
</comment>
<dbReference type="CDD" id="cd00833">
    <property type="entry name" value="PKS"/>
    <property type="match status" value="1"/>
</dbReference>
<dbReference type="Proteomes" id="UP001148203">
    <property type="component" value="Unassembled WGS sequence"/>
</dbReference>
<dbReference type="Pfam" id="PF00550">
    <property type="entry name" value="PP-binding"/>
    <property type="match status" value="1"/>
</dbReference>
<keyword evidence="2" id="KW-0596">Phosphopantetheine</keyword>
<dbReference type="Gene3D" id="3.30.70.3290">
    <property type="match status" value="1"/>
</dbReference>
<dbReference type="InterPro" id="IPR009081">
    <property type="entry name" value="PP-bd_ACP"/>
</dbReference>
<dbReference type="SUPFAM" id="SSF53901">
    <property type="entry name" value="Thiolase-like"/>
    <property type="match status" value="1"/>
</dbReference>
<feature type="domain" description="Ketosynthase family 3 (KS3)" evidence="6">
    <location>
        <begin position="6"/>
        <end position="428"/>
    </location>
</feature>
<dbReference type="Pfam" id="PF00109">
    <property type="entry name" value="ketoacyl-synt"/>
    <property type="match status" value="1"/>
</dbReference>
<evidence type="ECO:0000256" key="2">
    <source>
        <dbReference type="ARBA" id="ARBA00022450"/>
    </source>
</evidence>
<dbReference type="Gene3D" id="3.40.47.10">
    <property type="match status" value="1"/>
</dbReference>
<dbReference type="PROSITE" id="PS00606">
    <property type="entry name" value="KS3_1"/>
    <property type="match status" value="1"/>
</dbReference>
<dbReference type="Pfam" id="PF02801">
    <property type="entry name" value="Ketoacyl-synt_C"/>
    <property type="match status" value="1"/>
</dbReference>
<organism evidence="7 8">
    <name type="scientific">Pseudomonas fontis</name>
    <dbReference type="NCBI Taxonomy" id="2942633"/>
    <lineage>
        <taxon>Bacteria</taxon>
        <taxon>Pseudomonadati</taxon>
        <taxon>Pseudomonadota</taxon>
        <taxon>Gammaproteobacteria</taxon>
        <taxon>Pseudomonadales</taxon>
        <taxon>Pseudomonadaceae</taxon>
        <taxon>Pseudomonas</taxon>
    </lineage>
</organism>
<dbReference type="Gene3D" id="3.40.366.10">
    <property type="entry name" value="Malonyl-Coenzyme A Acyl Carrier Protein, domain 2"/>
    <property type="match status" value="1"/>
</dbReference>
<dbReference type="PANTHER" id="PTHR43775">
    <property type="entry name" value="FATTY ACID SYNTHASE"/>
    <property type="match status" value="1"/>
</dbReference>
<dbReference type="PANTHER" id="PTHR43775:SF51">
    <property type="entry name" value="INACTIVE PHENOLPHTHIOCEROL SYNTHESIS POLYKETIDE SYNTHASE TYPE I PKS1-RELATED"/>
    <property type="match status" value="1"/>
</dbReference>
<dbReference type="SUPFAM" id="SSF47336">
    <property type="entry name" value="ACP-like"/>
    <property type="match status" value="1"/>
</dbReference>
<keyword evidence="3" id="KW-0597">Phosphoprotein</keyword>
<comment type="caution">
    <text evidence="7">The sequence shown here is derived from an EMBL/GenBank/DDBJ whole genome shotgun (WGS) entry which is preliminary data.</text>
</comment>
<dbReference type="InterPro" id="IPR001227">
    <property type="entry name" value="Ac_transferase_dom_sf"/>
</dbReference>